<protein>
    <submittedName>
        <fullName evidence="1">Uncharacterized protein</fullName>
    </submittedName>
</protein>
<dbReference type="SUPFAM" id="SSF47598">
    <property type="entry name" value="Ribbon-helix-helix"/>
    <property type="match status" value="1"/>
</dbReference>
<dbReference type="RefSeq" id="WP_134907482.1">
    <property type="nucleotide sequence ID" value="NZ_JAJAOX010000350.1"/>
</dbReference>
<dbReference type="InterPro" id="IPR013321">
    <property type="entry name" value="Arc_rbn_hlx_hlx"/>
</dbReference>
<accession>A0A317GGX5</accession>
<dbReference type="CDD" id="cd21631">
    <property type="entry name" value="RHH_CopG_NikR-like"/>
    <property type="match status" value="1"/>
</dbReference>
<dbReference type="Gene3D" id="1.10.1220.10">
    <property type="entry name" value="Met repressor-like"/>
    <property type="match status" value="1"/>
</dbReference>
<dbReference type="Proteomes" id="UP000245866">
    <property type="component" value="Unassembled WGS sequence"/>
</dbReference>
<dbReference type="GO" id="GO:0006355">
    <property type="term" value="P:regulation of DNA-templated transcription"/>
    <property type="evidence" value="ECO:0007669"/>
    <property type="project" value="InterPro"/>
</dbReference>
<proteinExistence type="predicted"/>
<sequence length="56" mass="6408">MKQITLRLPDELYEEVKREADQLGISIKDLILLMINSYCFSQDVPGLPPVFLSRVA</sequence>
<dbReference type="InterPro" id="IPR010985">
    <property type="entry name" value="Ribbon_hlx_hlx"/>
</dbReference>
<reference evidence="1 2" key="1">
    <citation type="journal article" date="2018" name="Front. Microbiol.">
        <title>Comparative Genomics of the Herbivore Gut Symbiont Lactobacillus reuteri Reveals Genetic Diversity and Lifestyle Adaptation.</title>
        <authorList>
            <person name="Zhao J."/>
        </authorList>
    </citation>
    <scope>NUCLEOTIDE SEQUENCE [LARGE SCALE GENOMIC DNA]</scope>
    <source>
        <strain evidence="1 2">LR12</strain>
    </source>
</reference>
<dbReference type="AlphaFoldDB" id="A0A317GGX5"/>
<name>A0A317GGX5_LIMRT</name>
<evidence type="ECO:0000313" key="2">
    <source>
        <dbReference type="Proteomes" id="UP000245866"/>
    </source>
</evidence>
<gene>
    <name evidence="1" type="ORF">DKZ23_05855</name>
</gene>
<organism evidence="1 2">
    <name type="scientific">Limosilactobacillus reuteri</name>
    <name type="common">Lactobacillus reuteri</name>
    <dbReference type="NCBI Taxonomy" id="1598"/>
    <lineage>
        <taxon>Bacteria</taxon>
        <taxon>Bacillati</taxon>
        <taxon>Bacillota</taxon>
        <taxon>Bacilli</taxon>
        <taxon>Lactobacillales</taxon>
        <taxon>Lactobacillaceae</taxon>
        <taxon>Limosilactobacillus</taxon>
    </lineage>
</organism>
<comment type="caution">
    <text evidence="1">The sequence shown here is derived from an EMBL/GenBank/DDBJ whole genome shotgun (WGS) entry which is preliminary data.</text>
</comment>
<dbReference type="EMBL" id="QGHS01000061">
    <property type="protein sequence ID" value="PWT46654.1"/>
    <property type="molecule type" value="Genomic_DNA"/>
</dbReference>
<evidence type="ECO:0000313" key="1">
    <source>
        <dbReference type="EMBL" id="PWT46654.1"/>
    </source>
</evidence>